<keyword evidence="1" id="KW-0472">Membrane</keyword>
<gene>
    <name evidence="2" type="ORF">DSL64_22970</name>
</gene>
<organism evidence="2 3">
    <name type="scientific">Dyadobacter luteus</name>
    <dbReference type="NCBI Taxonomy" id="2259619"/>
    <lineage>
        <taxon>Bacteria</taxon>
        <taxon>Pseudomonadati</taxon>
        <taxon>Bacteroidota</taxon>
        <taxon>Cytophagia</taxon>
        <taxon>Cytophagales</taxon>
        <taxon>Spirosomataceae</taxon>
        <taxon>Dyadobacter</taxon>
    </lineage>
</organism>
<name>A0A3D8Y5K8_9BACT</name>
<evidence type="ECO:0000313" key="2">
    <source>
        <dbReference type="EMBL" id="REA57799.1"/>
    </source>
</evidence>
<dbReference type="OrthoDB" id="965595at2"/>
<keyword evidence="3" id="KW-1185">Reference proteome</keyword>
<dbReference type="EMBL" id="QNUL01000025">
    <property type="protein sequence ID" value="REA57799.1"/>
    <property type="molecule type" value="Genomic_DNA"/>
</dbReference>
<evidence type="ECO:0000313" key="3">
    <source>
        <dbReference type="Proteomes" id="UP000256373"/>
    </source>
</evidence>
<protein>
    <submittedName>
        <fullName evidence="2">Uncharacterized protein</fullName>
    </submittedName>
</protein>
<reference evidence="2 3" key="1">
    <citation type="submission" date="2018-07" db="EMBL/GenBank/DDBJ databases">
        <title>Dyadobacter roseus sp. nov., isolated from rose rhizosphere soil.</title>
        <authorList>
            <person name="Chen L."/>
        </authorList>
    </citation>
    <scope>NUCLEOTIDE SEQUENCE [LARGE SCALE GENOMIC DNA]</scope>
    <source>
        <strain evidence="2 3">RS19</strain>
    </source>
</reference>
<dbReference type="RefSeq" id="WP_115833290.1">
    <property type="nucleotide sequence ID" value="NZ_QNUL01000025.1"/>
</dbReference>
<proteinExistence type="predicted"/>
<comment type="caution">
    <text evidence="2">The sequence shown here is derived from an EMBL/GenBank/DDBJ whole genome shotgun (WGS) entry which is preliminary data.</text>
</comment>
<keyword evidence="1" id="KW-0812">Transmembrane</keyword>
<keyword evidence="1" id="KW-1133">Transmembrane helix</keyword>
<feature type="transmembrane region" description="Helical" evidence="1">
    <location>
        <begin position="32"/>
        <end position="48"/>
    </location>
</feature>
<dbReference type="AlphaFoldDB" id="A0A3D8Y5K8"/>
<dbReference type="Proteomes" id="UP000256373">
    <property type="component" value="Unassembled WGS sequence"/>
</dbReference>
<evidence type="ECO:0000256" key="1">
    <source>
        <dbReference type="SAM" id="Phobius"/>
    </source>
</evidence>
<feature type="transmembrane region" description="Helical" evidence="1">
    <location>
        <begin position="7"/>
        <end position="26"/>
    </location>
</feature>
<sequence>MMFRQFAIARFMIGFIVFVLTYMVAVMSYDKFFQLITAGLFVLTLYILREMNAGQREELEKKEKAHTEKITELEDLLHEKDQQLQKIIHAITINREEGQ</sequence>
<accession>A0A3D8Y5K8</accession>